<dbReference type="InterPro" id="IPR011206">
    <property type="entry name" value="Citrate_lyase_beta/mcl1/mcl2"/>
</dbReference>
<dbReference type="InterPro" id="IPR005000">
    <property type="entry name" value="Aldolase/citrate-lyase_domain"/>
</dbReference>
<dbReference type="Proteomes" id="UP000255529">
    <property type="component" value="Unassembled WGS sequence"/>
</dbReference>
<evidence type="ECO:0000313" key="8">
    <source>
        <dbReference type="Proteomes" id="UP000255529"/>
    </source>
</evidence>
<sequence length="287" mass="30342">MTDNTRAIPRSILYTPALSLNRVVKALTYDADVHLIDLEDSVPGPSKAEGRIICRTALDNAPPSANIAVRINALGTVDALHDLVMLCGSGTAPGFIVMSMVRSPAEVVFLRETFASAGKHPEIYLTIETVEAITDLDDVAAVADGLIFGSADLAATLGVPITWSGMLAARQAMVLASARHGIGCIDTANYRLSEPEVLAHEIQNIRDLGFHGKATVHPSELEPINSALRPNEGALLAARRITEAVKAAQGGIALLDGHMVGPPFARMAHTTLGLGQAWAARFNRSNS</sequence>
<feature type="binding site" evidence="5">
    <location>
        <position position="152"/>
    </location>
    <ligand>
        <name>Mg(2+)</name>
        <dbReference type="ChEBI" id="CHEBI:18420"/>
    </ligand>
</feature>
<keyword evidence="7" id="KW-0378">Hydrolase</keyword>
<dbReference type="PANTHER" id="PTHR32308">
    <property type="entry name" value="LYASE BETA SUBUNIT, PUTATIVE (AFU_ORTHOLOGUE AFUA_4G13030)-RELATED"/>
    <property type="match status" value="1"/>
</dbReference>
<evidence type="ECO:0000256" key="4">
    <source>
        <dbReference type="PIRSR" id="PIRSR015582-1"/>
    </source>
</evidence>
<feature type="domain" description="HpcH/HpaI aldolase/citrate lyase" evidence="6">
    <location>
        <begin position="10"/>
        <end position="218"/>
    </location>
</feature>
<evidence type="ECO:0000256" key="3">
    <source>
        <dbReference type="ARBA" id="ARBA00022842"/>
    </source>
</evidence>
<evidence type="ECO:0000256" key="2">
    <source>
        <dbReference type="ARBA" id="ARBA00022723"/>
    </source>
</evidence>
<feature type="binding site" evidence="5">
    <location>
        <position position="128"/>
    </location>
    <ligand>
        <name>Mg(2+)</name>
        <dbReference type="ChEBI" id="CHEBI:18420"/>
    </ligand>
</feature>
<dbReference type="GO" id="GO:0000287">
    <property type="term" value="F:magnesium ion binding"/>
    <property type="evidence" value="ECO:0007669"/>
    <property type="project" value="TreeGrafter"/>
</dbReference>
<dbReference type="GO" id="GO:0016787">
    <property type="term" value="F:hydrolase activity"/>
    <property type="evidence" value="ECO:0007669"/>
    <property type="project" value="UniProtKB-KW"/>
</dbReference>
<comment type="cofactor">
    <cofactor evidence="1">
        <name>Mg(2+)</name>
        <dbReference type="ChEBI" id="CHEBI:18420"/>
    </cofactor>
</comment>
<dbReference type="EMBL" id="UGYN01000002">
    <property type="protein sequence ID" value="SUI83666.1"/>
    <property type="molecule type" value="Genomic_DNA"/>
</dbReference>
<dbReference type="GO" id="GO:0006107">
    <property type="term" value="P:oxaloacetate metabolic process"/>
    <property type="evidence" value="ECO:0007669"/>
    <property type="project" value="TreeGrafter"/>
</dbReference>
<dbReference type="InterPro" id="IPR015813">
    <property type="entry name" value="Pyrv/PenolPyrv_kinase-like_dom"/>
</dbReference>
<keyword evidence="3 5" id="KW-0460">Magnesium</keyword>
<evidence type="ECO:0000313" key="7">
    <source>
        <dbReference type="EMBL" id="SUI83666.1"/>
    </source>
</evidence>
<protein>
    <submittedName>
        <fullName evidence="7">(3S)-malyl-CoA thioesterase</fullName>
        <ecNumber evidence="7">3.1.2.-</ecNumber>
    </submittedName>
</protein>
<dbReference type="AlphaFoldDB" id="A0A380ALY9"/>
<accession>A0A380ALY9</accession>
<dbReference type="Pfam" id="PF03328">
    <property type="entry name" value="HpcH_HpaI"/>
    <property type="match status" value="1"/>
</dbReference>
<feature type="binding site" evidence="4">
    <location>
        <position position="128"/>
    </location>
    <ligand>
        <name>substrate</name>
    </ligand>
</feature>
<name>A0A380ALY9_9GAMM</name>
<dbReference type="RefSeq" id="WP_115184378.1">
    <property type="nucleotide sequence ID" value="NZ_CAMKUF010000001.1"/>
</dbReference>
<evidence type="ECO:0000259" key="6">
    <source>
        <dbReference type="Pfam" id="PF03328"/>
    </source>
</evidence>
<evidence type="ECO:0000256" key="5">
    <source>
        <dbReference type="PIRSR" id="PIRSR015582-2"/>
    </source>
</evidence>
<dbReference type="EC" id="3.1.2.-" evidence="7"/>
<organism evidence="7 8">
    <name type="scientific">Serratia quinivorans</name>
    <dbReference type="NCBI Taxonomy" id="137545"/>
    <lineage>
        <taxon>Bacteria</taxon>
        <taxon>Pseudomonadati</taxon>
        <taxon>Pseudomonadota</taxon>
        <taxon>Gammaproteobacteria</taxon>
        <taxon>Enterobacterales</taxon>
        <taxon>Yersiniaceae</taxon>
        <taxon>Serratia</taxon>
    </lineage>
</organism>
<dbReference type="InterPro" id="IPR040442">
    <property type="entry name" value="Pyrv_kinase-like_dom_sf"/>
</dbReference>
<dbReference type="SUPFAM" id="SSF51621">
    <property type="entry name" value="Phosphoenolpyruvate/pyruvate domain"/>
    <property type="match status" value="1"/>
</dbReference>
<gene>
    <name evidence="7" type="primary">mcl2</name>
    <name evidence="7" type="ORF">NCTC11544_04557</name>
</gene>
<keyword evidence="2 5" id="KW-0479">Metal-binding</keyword>
<reference evidence="7 8" key="1">
    <citation type="submission" date="2018-06" db="EMBL/GenBank/DDBJ databases">
        <authorList>
            <consortium name="Pathogen Informatics"/>
            <person name="Doyle S."/>
        </authorList>
    </citation>
    <scope>NUCLEOTIDE SEQUENCE [LARGE SCALE GENOMIC DNA]</scope>
    <source>
        <strain evidence="7 8">NCTC11544</strain>
    </source>
</reference>
<dbReference type="Gene3D" id="3.20.20.60">
    <property type="entry name" value="Phosphoenolpyruvate-binding domains"/>
    <property type="match status" value="1"/>
</dbReference>
<proteinExistence type="predicted"/>
<dbReference type="PANTHER" id="PTHR32308:SF0">
    <property type="entry name" value="HPCH_HPAI ALDOLASE_CITRATE LYASE DOMAIN-CONTAINING PROTEIN"/>
    <property type="match status" value="1"/>
</dbReference>
<feature type="binding site" evidence="4">
    <location>
        <position position="70"/>
    </location>
    <ligand>
        <name>substrate</name>
    </ligand>
</feature>
<dbReference type="PIRSF" id="PIRSF015582">
    <property type="entry name" value="Cit_lyase_B"/>
    <property type="match status" value="1"/>
</dbReference>
<evidence type="ECO:0000256" key="1">
    <source>
        <dbReference type="ARBA" id="ARBA00001946"/>
    </source>
</evidence>